<dbReference type="Gene3D" id="3.30.70.270">
    <property type="match status" value="1"/>
</dbReference>
<protein>
    <submittedName>
        <fullName evidence="4">Diguanylate cyclase</fullName>
        <ecNumber evidence="4">2.7.7.65</ecNumber>
    </submittedName>
</protein>
<dbReference type="Pfam" id="PF00990">
    <property type="entry name" value="GGDEF"/>
    <property type="match status" value="1"/>
</dbReference>
<dbReference type="Proteomes" id="UP001324287">
    <property type="component" value="Chromosome"/>
</dbReference>
<dbReference type="NCBIfam" id="TIGR00229">
    <property type="entry name" value="sensory_box"/>
    <property type="match status" value="1"/>
</dbReference>
<proteinExistence type="predicted"/>
<dbReference type="PROSITE" id="PS50112">
    <property type="entry name" value="PAS"/>
    <property type="match status" value="1"/>
</dbReference>
<dbReference type="PROSITE" id="PS50887">
    <property type="entry name" value="GGDEF"/>
    <property type="match status" value="1"/>
</dbReference>
<dbReference type="CDD" id="cd01949">
    <property type="entry name" value="GGDEF"/>
    <property type="match status" value="1"/>
</dbReference>
<evidence type="ECO:0000259" key="1">
    <source>
        <dbReference type="PROSITE" id="PS50112"/>
    </source>
</evidence>
<dbReference type="PROSITE" id="PS50113">
    <property type="entry name" value="PAC"/>
    <property type="match status" value="1"/>
</dbReference>
<dbReference type="InterPro" id="IPR000700">
    <property type="entry name" value="PAS-assoc_C"/>
</dbReference>
<dbReference type="PANTHER" id="PTHR44757:SF2">
    <property type="entry name" value="BIOFILM ARCHITECTURE MAINTENANCE PROTEIN MBAA"/>
    <property type="match status" value="1"/>
</dbReference>
<evidence type="ECO:0000313" key="4">
    <source>
        <dbReference type="EMBL" id="WRL65891.1"/>
    </source>
</evidence>
<sequence length="307" mass="33305">MEGDTDGTWYAVTDPLESLPAADEGSAFRNAPTGMAFTTTAGVLAGINATLSCLLGRTPEDLRGTSLFDLIHPDDVTAAQLSRRSLQADHSRPTRYECRLLRPDGSSVLVQVITSWVEATPSGDPAHLVKVIEDITERKALEATLLHQALHDPLTGLPNRVLFGDRLRHALDRGHRENTPTCVLVIDLDNFKAVNDAHGHAVGDQLLATFAERLRSVMRASDTAARLGGDEFMVACESTELADAELLAQRLRTKVAQPLKLDKIVISVGLSIGIGFAAGGIDPQLAYERIIRDADQAMYAEKARRHQ</sequence>
<keyword evidence="4" id="KW-0548">Nucleotidyltransferase</keyword>
<dbReference type="SUPFAM" id="SSF55073">
    <property type="entry name" value="Nucleotide cyclase"/>
    <property type="match status" value="1"/>
</dbReference>
<organism evidence="4 5">
    <name type="scientific">Blastococcus brunescens</name>
    <dbReference type="NCBI Taxonomy" id="1564165"/>
    <lineage>
        <taxon>Bacteria</taxon>
        <taxon>Bacillati</taxon>
        <taxon>Actinomycetota</taxon>
        <taxon>Actinomycetes</taxon>
        <taxon>Geodermatophilales</taxon>
        <taxon>Geodermatophilaceae</taxon>
        <taxon>Blastococcus</taxon>
    </lineage>
</organism>
<evidence type="ECO:0000259" key="3">
    <source>
        <dbReference type="PROSITE" id="PS50887"/>
    </source>
</evidence>
<feature type="domain" description="GGDEF" evidence="3">
    <location>
        <begin position="179"/>
        <end position="307"/>
    </location>
</feature>
<dbReference type="InterPro" id="IPR029787">
    <property type="entry name" value="Nucleotide_cyclase"/>
</dbReference>
<dbReference type="PANTHER" id="PTHR44757">
    <property type="entry name" value="DIGUANYLATE CYCLASE DGCP"/>
    <property type="match status" value="1"/>
</dbReference>
<keyword evidence="4" id="KW-0808">Transferase</keyword>
<keyword evidence="5" id="KW-1185">Reference proteome</keyword>
<dbReference type="InterPro" id="IPR052155">
    <property type="entry name" value="Biofilm_reg_signaling"/>
</dbReference>
<dbReference type="GO" id="GO:0052621">
    <property type="term" value="F:diguanylate cyclase activity"/>
    <property type="evidence" value="ECO:0007669"/>
    <property type="project" value="UniProtKB-EC"/>
</dbReference>
<dbReference type="InterPro" id="IPR013655">
    <property type="entry name" value="PAS_fold_3"/>
</dbReference>
<dbReference type="InterPro" id="IPR000014">
    <property type="entry name" value="PAS"/>
</dbReference>
<feature type="domain" description="PAS" evidence="1">
    <location>
        <begin position="27"/>
        <end position="75"/>
    </location>
</feature>
<dbReference type="RefSeq" id="WP_324277208.1">
    <property type="nucleotide sequence ID" value="NZ_CP141261.1"/>
</dbReference>
<dbReference type="InterPro" id="IPR001610">
    <property type="entry name" value="PAC"/>
</dbReference>
<dbReference type="Pfam" id="PF08447">
    <property type="entry name" value="PAS_3"/>
    <property type="match status" value="1"/>
</dbReference>
<evidence type="ECO:0000313" key="5">
    <source>
        <dbReference type="Proteomes" id="UP001324287"/>
    </source>
</evidence>
<dbReference type="EMBL" id="CP141261">
    <property type="protein sequence ID" value="WRL65891.1"/>
    <property type="molecule type" value="Genomic_DNA"/>
</dbReference>
<accession>A0ABZ1B527</accession>
<dbReference type="EC" id="2.7.7.65" evidence="4"/>
<reference evidence="4 5" key="1">
    <citation type="submission" date="2023-12" db="EMBL/GenBank/DDBJ databases">
        <title>Blastococcus brunescens sp. nov., an actonobacterium isolated from sandstone collected in sahara desert.</title>
        <authorList>
            <person name="Gtari M."/>
            <person name="Ghodhbane F."/>
        </authorList>
    </citation>
    <scope>NUCLEOTIDE SEQUENCE [LARGE SCALE GENOMIC DNA]</scope>
    <source>
        <strain evidence="4 5">BMG 8361</strain>
    </source>
</reference>
<name>A0ABZ1B527_9ACTN</name>
<dbReference type="SMART" id="SM00267">
    <property type="entry name" value="GGDEF"/>
    <property type="match status" value="1"/>
</dbReference>
<evidence type="ECO:0000259" key="2">
    <source>
        <dbReference type="PROSITE" id="PS50113"/>
    </source>
</evidence>
<gene>
    <name evidence="4" type="ORF">U6N30_10230</name>
</gene>
<dbReference type="InterPro" id="IPR043128">
    <property type="entry name" value="Rev_trsase/Diguanyl_cyclase"/>
</dbReference>
<dbReference type="InterPro" id="IPR000160">
    <property type="entry name" value="GGDEF_dom"/>
</dbReference>
<dbReference type="NCBIfam" id="TIGR00254">
    <property type="entry name" value="GGDEF"/>
    <property type="match status" value="1"/>
</dbReference>
<dbReference type="SUPFAM" id="SSF55785">
    <property type="entry name" value="PYP-like sensor domain (PAS domain)"/>
    <property type="match status" value="1"/>
</dbReference>
<dbReference type="SMART" id="SM00086">
    <property type="entry name" value="PAC"/>
    <property type="match status" value="1"/>
</dbReference>
<dbReference type="InterPro" id="IPR035965">
    <property type="entry name" value="PAS-like_dom_sf"/>
</dbReference>
<dbReference type="CDD" id="cd00130">
    <property type="entry name" value="PAS"/>
    <property type="match status" value="1"/>
</dbReference>
<dbReference type="Gene3D" id="3.30.450.20">
    <property type="entry name" value="PAS domain"/>
    <property type="match status" value="1"/>
</dbReference>
<dbReference type="SMART" id="SM00091">
    <property type="entry name" value="PAS"/>
    <property type="match status" value="1"/>
</dbReference>
<feature type="domain" description="PAC" evidence="2">
    <location>
        <begin position="94"/>
        <end position="147"/>
    </location>
</feature>